<feature type="transmembrane region" description="Helical" evidence="1">
    <location>
        <begin position="96"/>
        <end position="115"/>
    </location>
</feature>
<keyword evidence="1" id="KW-0812">Transmembrane</keyword>
<dbReference type="AlphaFoldDB" id="A0A8T0C1M0"/>
<evidence type="ECO:0000313" key="2">
    <source>
        <dbReference type="EMBL" id="KAF7781141.1"/>
    </source>
</evidence>
<dbReference type="EMBL" id="AHCD03000044">
    <property type="protein sequence ID" value="KAF7781141.1"/>
    <property type="molecule type" value="Genomic_DNA"/>
</dbReference>
<gene>
    <name evidence="2" type="ORF">PRUB_b0267</name>
</gene>
<evidence type="ECO:0000256" key="1">
    <source>
        <dbReference type="SAM" id="Phobius"/>
    </source>
</evidence>
<dbReference type="RefSeq" id="WP_040645154.1">
    <property type="nucleotide sequence ID" value="NZ_AHCD03000044.1"/>
</dbReference>
<comment type="caution">
    <text evidence="2">The sequence shown here is derived from an EMBL/GenBank/DDBJ whole genome shotgun (WGS) entry which is preliminary data.</text>
</comment>
<feature type="transmembrane region" description="Helical" evidence="1">
    <location>
        <begin position="63"/>
        <end position="84"/>
    </location>
</feature>
<feature type="transmembrane region" description="Helical" evidence="1">
    <location>
        <begin position="39"/>
        <end position="57"/>
    </location>
</feature>
<reference evidence="2 3" key="1">
    <citation type="journal article" date="2012" name="J. Bacteriol.">
        <title>Genome sequence of the cycloprodigiosin-producing bacterial strain Pseudoalteromonas rubra ATCC 29570(T).</title>
        <authorList>
            <person name="Xie B.B."/>
            <person name="Shu Y.L."/>
            <person name="Qin Q.L."/>
            <person name="Rong J.C."/>
            <person name="Zhang X.Y."/>
            <person name="Chen X.L."/>
            <person name="Zhou B.C."/>
            <person name="Zhang Y.Z."/>
        </authorList>
    </citation>
    <scope>NUCLEOTIDE SEQUENCE [LARGE SCALE GENOMIC DNA]</scope>
    <source>
        <strain evidence="2 3">DSM 6842</strain>
    </source>
</reference>
<keyword evidence="1" id="KW-0472">Membrane</keyword>
<protein>
    <submittedName>
        <fullName evidence="2">Uncharacterized protein</fullName>
    </submittedName>
</protein>
<feature type="transmembrane region" description="Helical" evidence="1">
    <location>
        <begin position="121"/>
        <end position="139"/>
    </location>
</feature>
<accession>A0A8T0C1M0</accession>
<dbReference type="GeneID" id="61360082"/>
<feature type="transmembrane region" description="Helical" evidence="1">
    <location>
        <begin position="213"/>
        <end position="230"/>
    </location>
</feature>
<proteinExistence type="predicted"/>
<feature type="transmembrane region" description="Helical" evidence="1">
    <location>
        <begin position="6"/>
        <end position="27"/>
    </location>
</feature>
<name>A0A8T0C1M0_9GAMM</name>
<dbReference type="Proteomes" id="UP000016480">
    <property type="component" value="Unassembled WGS sequence"/>
</dbReference>
<feature type="transmembrane region" description="Helical" evidence="1">
    <location>
        <begin position="250"/>
        <end position="272"/>
    </location>
</feature>
<evidence type="ECO:0000313" key="3">
    <source>
        <dbReference type="Proteomes" id="UP000016480"/>
    </source>
</evidence>
<sequence length="294" mass="33566">MLENQVVSQVILFLCSVAIVYIVSYAYLSGILAFARKGFKYEVLIVLGIPVLLIPFIDYADFYTRRLIVLETVFNIFVLLLLFSHKINLGENVKRGLKLLFGGWFFLQVGGFIYAQYTKEVYLLMLNSFMLFVGILLFFKDTKGLSAKVTDSSRVLIFGVNEPKLLQVLYLFWISGVLLVEYNSYLPKVIVPILHLSSVVLAMKSGDFFHTRILTASHLMIINAKLLYLYDINYQGYDFARIPDFISVPHVVSFFTYFSLIGCTVTFALLLYSRTRKSQIDPSLSNRGALEQPE</sequence>
<organism evidence="2 3">
    <name type="scientific">Pseudoalteromonas rubra</name>
    <dbReference type="NCBI Taxonomy" id="43658"/>
    <lineage>
        <taxon>Bacteria</taxon>
        <taxon>Pseudomonadati</taxon>
        <taxon>Pseudomonadota</taxon>
        <taxon>Gammaproteobacteria</taxon>
        <taxon>Alteromonadales</taxon>
        <taxon>Pseudoalteromonadaceae</taxon>
        <taxon>Pseudoalteromonas</taxon>
    </lineage>
</organism>
<keyword evidence="1" id="KW-1133">Transmembrane helix</keyword>